<proteinExistence type="predicted"/>
<keyword evidence="3" id="KW-1185">Reference proteome</keyword>
<feature type="region of interest" description="Disordered" evidence="1">
    <location>
        <begin position="85"/>
        <end position="104"/>
    </location>
</feature>
<reference evidence="2 3" key="1">
    <citation type="submission" date="2024-05" db="EMBL/GenBank/DDBJ databases">
        <authorList>
            <person name="Wallberg A."/>
        </authorList>
    </citation>
    <scope>NUCLEOTIDE SEQUENCE [LARGE SCALE GENOMIC DNA]</scope>
</reference>
<evidence type="ECO:0000256" key="1">
    <source>
        <dbReference type="SAM" id="MobiDB-lite"/>
    </source>
</evidence>
<comment type="caution">
    <text evidence="2">The sequence shown here is derived from an EMBL/GenBank/DDBJ whole genome shotgun (WGS) entry which is preliminary data.</text>
</comment>
<evidence type="ECO:0000313" key="2">
    <source>
        <dbReference type="EMBL" id="CAL4094611.1"/>
    </source>
</evidence>
<evidence type="ECO:0000313" key="3">
    <source>
        <dbReference type="Proteomes" id="UP001497623"/>
    </source>
</evidence>
<dbReference type="EMBL" id="CAXKWB010009398">
    <property type="protein sequence ID" value="CAL4094611.1"/>
    <property type="molecule type" value="Genomic_DNA"/>
</dbReference>
<dbReference type="AlphaFoldDB" id="A0AAV2QQR8"/>
<gene>
    <name evidence="2" type="ORF">MNOR_LOCUS15188</name>
</gene>
<accession>A0AAV2QQR8</accession>
<organism evidence="2 3">
    <name type="scientific">Meganyctiphanes norvegica</name>
    <name type="common">Northern krill</name>
    <name type="synonym">Thysanopoda norvegica</name>
    <dbReference type="NCBI Taxonomy" id="48144"/>
    <lineage>
        <taxon>Eukaryota</taxon>
        <taxon>Metazoa</taxon>
        <taxon>Ecdysozoa</taxon>
        <taxon>Arthropoda</taxon>
        <taxon>Crustacea</taxon>
        <taxon>Multicrustacea</taxon>
        <taxon>Malacostraca</taxon>
        <taxon>Eumalacostraca</taxon>
        <taxon>Eucarida</taxon>
        <taxon>Euphausiacea</taxon>
        <taxon>Euphausiidae</taxon>
        <taxon>Meganyctiphanes</taxon>
    </lineage>
</organism>
<dbReference type="Proteomes" id="UP001497623">
    <property type="component" value="Unassembled WGS sequence"/>
</dbReference>
<name>A0AAV2QQR8_MEGNR</name>
<sequence>MGKRGLKRHLAKIGSLGRIAKNQKRYTFVNSAEVGDNISDQMGVSDQARGSDGAGGIPEPVMVNPTPTSNMLEIVKIEVKVESPSIEEMPTEPCLPEGSRESSARQRLEYFQEGNSPTQQPNAPHSNWVMLDFDGLKDAIQKRARCEHCAGPLDLLNMRMPASLLIIREYQTLAGGNCYKRTSEDSLGAMGYPPQCGDSGTNYCDMELGCKPCGEMTKIVSKRAFKQEQE</sequence>
<feature type="region of interest" description="Disordered" evidence="1">
    <location>
        <begin position="41"/>
        <end position="66"/>
    </location>
</feature>
<protein>
    <submittedName>
        <fullName evidence="2">Uncharacterized protein</fullName>
    </submittedName>
</protein>